<keyword evidence="6 11" id="KW-0472">Membrane</keyword>
<name>A0A0B7AL96_9EUPU</name>
<dbReference type="GO" id="GO:0005886">
    <property type="term" value="C:plasma membrane"/>
    <property type="evidence" value="ECO:0007669"/>
    <property type="project" value="UniProtKB-SubCell"/>
</dbReference>
<feature type="region of interest" description="Disordered" evidence="10">
    <location>
        <begin position="531"/>
        <end position="560"/>
    </location>
</feature>
<evidence type="ECO:0000256" key="5">
    <source>
        <dbReference type="ARBA" id="ARBA00022989"/>
    </source>
</evidence>
<keyword evidence="7" id="KW-1015">Disulfide bond</keyword>
<sequence length="560" mass="63794">IFGILFSRLVDLILSAKLKENLPLKNGTLAFKFWQMPPVPISFGIYVFHVANPIEVLAGTEVPVVVEKGPYIYRMHIEKVDIKWHDNNTIEYIQPQSFIFDRDASVGPDTDRFLTINIPYITVATILQHEYHVIQRIVNSYFISKGESAFMNRSVYEIWWGYHEPVLEEVAKILKKFNISSPLLNGKFGFFINRNNTGDGLYNVFSGINDQFDDYVHIDRWNTLKNLSVWMSDYANEIRGTDGSMQAPLVNENSELSVFDAYLYRSLKLQYSSATTYQDVRTLRFHIPYSEFATAAENPDNAGFCTPNCIPSGAYNMSVACFYAPVYASLPHFVGGDPYYQSLVRGLRPSQELHQPFYDIQGVTGVSMRAARRYQINIRTQSFHYFSSFKNFPLSYLPILWIDGVAAIDPGTASMFKEIIQDPLDALPYVHGAVFGIGGILFFVGICLFIYWRKVNSKSLNKYTKVNNSENSILNGDTRKSYGTNHTLGNQLNTQHEDSPAIIEHHVYVNHTTSSPNKVTYENLDASLPHDNSHDQSNYFDTMTSPSVEHSDKYHTCVET</sequence>
<keyword evidence="5 11" id="KW-1133">Transmembrane helix</keyword>
<comment type="similarity">
    <text evidence="2">Belongs to the CD36 family.</text>
</comment>
<dbReference type="PRINTS" id="PR01609">
    <property type="entry name" value="CD36FAMILY"/>
</dbReference>
<evidence type="ECO:0000256" key="11">
    <source>
        <dbReference type="SAM" id="Phobius"/>
    </source>
</evidence>
<evidence type="ECO:0000313" key="12">
    <source>
        <dbReference type="EMBL" id="CEK80710.1"/>
    </source>
</evidence>
<feature type="compositionally biased region" description="Polar residues" evidence="10">
    <location>
        <begin position="535"/>
        <end position="548"/>
    </location>
</feature>
<evidence type="ECO:0008006" key="13">
    <source>
        <dbReference type="Google" id="ProtNLM"/>
    </source>
</evidence>
<dbReference type="GO" id="GO:0005737">
    <property type="term" value="C:cytoplasm"/>
    <property type="evidence" value="ECO:0007669"/>
    <property type="project" value="TreeGrafter"/>
</dbReference>
<evidence type="ECO:0000256" key="10">
    <source>
        <dbReference type="SAM" id="MobiDB-lite"/>
    </source>
</evidence>
<feature type="compositionally biased region" description="Basic and acidic residues" evidence="10">
    <location>
        <begin position="549"/>
        <end position="560"/>
    </location>
</feature>
<dbReference type="PRINTS" id="PR01610">
    <property type="entry name" value="CD36ANTIGEN"/>
</dbReference>
<dbReference type="GO" id="GO:0005044">
    <property type="term" value="F:scavenger receptor activity"/>
    <property type="evidence" value="ECO:0007669"/>
    <property type="project" value="TreeGrafter"/>
</dbReference>
<evidence type="ECO:0000256" key="9">
    <source>
        <dbReference type="ARBA" id="ARBA00023180"/>
    </source>
</evidence>
<dbReference type="InterPro" id="IPR005428">
    <property type="entry name" value="CD36/SCARB1/SNMP1"/>
</dbReference>
<feature type="non-terminal residue" evidence="12">
    <location>
        <position position="1"/>
    </location>
</feature>
<reference evidence="12" key="1">
    <citation type="submission" date="2014-12" db="EMBL/GenBank/DDBJ databases">
        <title>Insight into the proteome of Arion vulgaris.</title>
        <authorList>
            <person name="Aradska J."/>
            <person name="Bulat T."/>
            <person name="Smidak R."/>
            <person name="Sarate P."/>
            <person name="Gangsoo J."/>
            <person name="Sialana F."/>
            <person name="Bilban M."/>
            <person name="Lubec G."/>
        </authorList>
    </citation>
    <scope>NUCLEOTIDE SEQUENCE</scope>
    <source>
        <tissue evidence="12">Skin</tissue>
    </source>
</reference>
<protein>
    <recommendedName>
        <fullName evidence="13">Scavenger receptor class B member 1</fullName>
    </recommendedName>
</protein>
<evidence type="ECO:0000256" key="4">
    <source>
        <dbReference type="ARBA" id="ARBA00022692"/>
    </source>
</evidence>
<keyword evidence="4 11" id="KW-0812">Transmembrane</keyword>
<feature type="transmembrane region" description="Helical" evidence="11">
    <location>
        <begin position="429"/>
        <end position="452"/>
    </location>
</feature>
<keyword evidence="9" id="KW-0325">Glycoprotein</keyword>
<evidence type="ECO:0000256" key="3">
    <source>
        <dbReference type="ARBA" id="ARBA00022475"/>
    </source>
</evidence>
<evidence type="ECO:0000256" key="1">
    <source>
        <dbReference type="ARBA" id="ARBA00004651"/>
    </source>
</evidence>
<dbReference type="PANTHER" id="PTHR11923:SF51">
    <property type="entry name" value="LYSOSOME MEMBRANE PROTEIN 2"/>
    <property type="match status" value="1"/>
</dbReference>
<proteinExistence type="inferred from homology"/>
<keyword evidence="3" id="KW-1003">Cell membrane</keyword>
<dbReference type="InterPro" id="IPR002159">
    <property type="entry name" value="CD36_fam"/>
</dbReference>
<accession>A0A0B7AL96</accession>
<dbReference type="AlphaFoldDB" id="A0A0B7AL96"/>
<keyword evidence="8" id="KW-0675">Receptor</keyword>
<comment type="subcellular location">
    <subcellularLocation>
        <location evidence="1">Cell membrane</location>
        <topology evidence="1">Multi-pass membrane protein</topology>
    </subcellularLocation>
</comment>
<dbReference type="EMBL" id="HACG01033845">
    <property type="protein sequence ID" value="CEK80710.1"/>
    <property type="molecule type" value="Transcribed_RNA"/>
</dbReference>
<evidence type="ECO:0000256" key="6">
    <source>
        <dbReference type="ARBA" id="ARBA00023136"/>
    </source>
</evidence>
<evidence type="ECO:0000256" key="7">
    <source>
        <dbReference type="ARBA" id="ARBA00023157"/>
    </source>
</evidence>
<dbReference type="PANTHER" id="PTHR11923">
    <property type="entry name" value="SCAVENGER RECEPTOR CLASS B TYPE-1 SR-B1"/>
    <property type="match status" value="1"/>
</dbReference>
<organism evidence="12">
    <name type="scientific">Arion vulgaris</name>
    <dbReference type="NCBI Taxonomy" id="1028688"/>
    <lineage>
        <taxon>Eukaryota</taxon>
        <taxon>Metazoa</taxon>
        <taxon>Spiralia</taxon>
        <taxon>Lophotrochozoa</taxon>
        <taxon>Mollusca</taxon>
        <taxon>Gastropoda</taxon>
        <taxon>Heterobranchia</taxon>
        <taxon>Euthyneura</taxon>
        <taxon>Panpulmonata</taxon>
        <taxon>Eupulmonata</taxon>
        <taxon>Stylommatophora</taxon>
        <taxon>Helicina</taxon>
        <taxon>Arionoidea</taxon>
        <taxon>Arionidae</taxon>
        <taxon>Arion</taxon>
    </lineage>
</organism>
<gene>
    <name evidence="12" type="primary">ORF122310</name>
</gene>
<evidence type="ECO:0000256" key="2">
    <source>
        <dbReference type="ARBA" id="ARBA00010532"/>
    </source>
</evidence>
<evidence type="ECO:0000256" key="8">
    <source>
        <dbReference type="ARBA" id="ARBA00023170"/>
    </source>
</evidence>
<dbReference type="Pfam" id="PF01130">
    <property type="entry name" value="CD36"/>
    <property type="match status" value="1"/>
</dbReference>